<feature type="transmembrane region" description="Helical" evidence="2">
    <location>
        <begin position="35"/>
        <end position="56"/>
    </location>
</feature>
<evidence type="ECO:0000256" key="1">
    <source>
        <dbReference type="SAM" id="MobiDB-lite"/>
    </source>
</evidence>
<keyword evidence="2" id="KW-0812">Transmembrane</keyword>
<accession>A0A409YFA5</accession>
<keyword evidence="4" id="KW-1185">Reference proteome</keyword>
<evidence type="ECO:0000313" key="4">
    <source>
        <dbReference type="Proteomes" id="UP000284842"/>
    </source>
</evidence>
<dbReference type="Proteomes" id="UP000284842">
    <property type="component" value="Unassembled WGS sequence"/>
</dbReference>
<organism evidence="3 4">
    <name type="scientific">Panaeolus cyanescens</name>
    <dbReference type="NCBI Taxonomy" id="181874"/>
    <lineage>
        <taxon>Eukaryota</taxon>
        <taxon>Fungi</taxon>
        <taxon>Dikarya</taxon>
        <taxon>Basidiomycota</taxon>
        <taxon>Agaricomycotina</taxon>
        <taxon>Agaricomycetes</taxon>
        <taxon>Agaricomycetidae</taxon>
        <taxon>Agaricales</taxon>
        <taxon>Agaricineae</taxon>
        <taxon>Galeropsidaceae</taxon>
        <taxon>Panaeolus</taxon>
    </lineage>
</organism>
<reference evidence="3 4" key="1">
    <citation type="journal article" date="2018" name="Evol. Lett.">
        <title>Horizontal gene cluster transfer increased hallucinogenic mushroom diversity.</title>
        <authorList>
            <person name="Reynolds H.T."/>
            <person name="Vijayakumar V."/>
            <person name="Gluck-Thaler E."/>
            <person name="Korotkin H.B."/>
            <person name="Matheny P.B."/>
            <person name="Slot J.C."/>
        </authorList>
    </citation>
    <scope>NUCLEOTIDE SEQUENCE [LARGE SCALE GENOMIC DNA]</scope>
    <source>
        <strain evidence="3 4">2629</strain>
    </source>
</reference>
<keyword evidence="2" id="KW-0472">Membrane</keyword>
<evidence type="ECO:0000256" key="2">
    <source>
        <dbReference type="SAM" id="Phobius"/>
    </source>
</evidence>
<feature type="transmembrane region" description="Helical" evidence="2">
    <location>
        <begin position="6"/>
        <end position="23"/>
    </location>
</feature>
<keyword evidence="2" id="KW-1133">Transmembrane helix</keyword>
<comment type="caution">
    <text evidence="3">The sequence shown here is derived from an EMBL/GenBank/DDBJ whole genome shotgun (WGS) entry which is preliminary data.</text>
</comment>
<sequence length="245" mass="26628">MFSGLFGLGVGSAQGVLVLRTIALYDHDKNLKSYICVFLALVYTPVTIILVFWANTAEFGPPPPGVVGCHINAKNYILFTAYIALALTETILVILTVRQVLKKFGGLGRVEDDNRHSLIRTLNRDGVLFFICLFLLSVCNMMISFHGPYTDLLSTLQRIMHGTLTSRMVLHLREAAAHPSGTLASVGSGDGPIPMHSSHVRRTRVSSIRFERFASPIDAEGSAGAGAGAHDSKRREGGLVHVDVR</sequence>
<name>A0A409YFA5_9AGAR</name>
<protein>
    <submittedName>
        <fullName evidence="3">Uncharacterized protein</fullName>
    </submittedName>
</protein>
<dbReference type="InParanoid" id="A0A409YFA5"/>
<feature type="transmembrane region" description="Helical" evidence="2">
    <location>
        <begin position="127"/>
        <end position="149"/>
    </location>
</feature>
<feature type="compositionally biased region" description="Basic and acidic residues" evidence="1">
    <location>
        <begin position="230"/>
        <end position="245"/>
    </location>
</feature>
<gene>
    <name evidence="3" type="ORF">CVT24_001507</name>
</gene>
<dbReference type="OrthoDB" id="2958007at2759"/>
<dbReference type="AlphaFoldDB" id="A0A409YFA5"/>
<feature type="region of interest" description="Disordered" evidence="1">
    <location>
        <begin position="220"/>
        <end position="245"/>
    </location>
</feature>
<proteinExistence type="predicted"/>
<dbReference type="EMBL" id="NHTK01001224">
    <property type="protein sequence ID" value="PPR01678.1"/>
    <property type="molecule type" value="Genomic_DNA"/>
</dbReference>
<evidence type="ECO:0000313" key="3">
    <source>
        <dbReference type="EMBL" id="PPR01678.1"/>
    </source>
</evidence>
<feature type="transmembrane region" description="Helical" evidence="2">
    <location>
        <begin position="76"/>
        <end position="97"/>
    </location>
</feature>